<dbReference type="GeneID" id="31004416"/>
<dbReference type="Gene3D" id="2.60.120.260">
    <property type="entry name" value="Galactose-binding domain-like"/>
    <property type="match status" value="1"/>
</dbReference>
<evidence type="ECO:0000256" key="4">
    <source>
        <dbReference type="ARBA" id="ARBA00005336"/>
    </source>
</evidence>
<dbReference type="Pfam" id="PF07691">
    <property type="entry name" value="PA14"/>
    <property type="match status" value="1"/>
</dbReference>
<evidence type="ECO:0000256" key="6">
    <source>
        <dbReference type="ARBA" id="ARBA00022448"/>
    </source>
</evidence>
<comment type="similarity">
    <text evidence="5">Belongs to the TIM54 family.</text>
</comment>
<dbReference type="InterPro" id="IPR011658">
    <property type="entry name" value="PA14_dom"/>
</dbReference>
<evidence type="ECO:0000256" key="10">
    <source>
        <dbReference type="ARBA" id="ARBA00022927"/>
    </source>
</evidence>
<keyword evidence="9 20" id="KW-0378">Hydrolase</keyword>
<evidence type="ECO:0000256" key="20">
    <source>
        <dbReference type="RuleBase" id="RU361161"/>
    </source>
</evidence>
<keyword evidence="11" id="KW-1133">Transmembrane helix</keyword>
<proteinExistence type="inferred from homology"/>
<feature type="compositionally biased region" description="Basic and acidic residues" evidence="21">
    <location>
        <begin position="1074"/>
        <end position="1084"/>
    </location>
</feature>
<feature type="compositionally biased region" description="Polar residues" evidence="21">
    <location>
        <begin position="1045"/>
        <end position="1073"/>
    </location>
</feature>
<keyword evidence="14" id="KW-0496">Mitochondrion</keyword>
<dbReference type="InterPro" id="IPR050288">
    <property type="entry name" value="Cellulose_deg_GH3"/>
</dbReference>
<dbReference type="OrthoDB" id="5598305at2759"/>
<evidence type="ECO:0000256" key="18">
    <source>
        <dbReference type="ARBA" id="ARBA00023295"/>
    </source>
</evidence>
<feature type="region of interest" description="Disordered" evidence="21">
    <location>
        <begin position="1161"/>
        <end position="1235"/>
    </location>
</feature>
<dbReference type="InterPro" id="IPR002772">
    <property type="entry name" value="Glyco_hydro_3_C"/>
</dbReference>
<dbReference type="SUPFAM" id="SSF52279">
    <property type="entry name" value="Beta-D-glucan exohydrolase, C-terminal domain"/>
    <property type="match status" value="1"/>
</dbReference>
<feature type="compositionally biased region" description="Polar residues" evidence="21">
    <location>
        <begin position="1170"/>
        <end position="1200"/>
    </location>
</feature>
<dbReference type="SMART" id="SM01217">
    <property type="entry name" value="Fn3_like"/>
    <property type="match status" value="1"/>
</dbReference>
<dbReference type="Pfam" id="PF00933">
    <property type="entry name" value="Glyco_hydro_3"/>
    <property type="match status" value="1"/>
</dbReference>
<dbReference type="GO" id="GO:0015031">
    <property type="term" value="P:protein transport"/>
    <property type="evidence" value="ECO:0007669"/>
    <property type="project" value="UniProtKB-KW"/>
</dbReference>
<keyword evidence="10" id="KW-0653">Protein transport</keyword>
<keyword evidence="17 20" id="KW-0119">Carbohydrate metabolism</keyword>
<comment type="caution">
    <text evidence="23">The sequence shown here is derived from an EMBL/GenBank/DDBJ whole genome shotgun (WGS) entry which is preliminary data.</text>
</comment>
<comment type="similarity">
    <text evidence="4 20">Belongs to the glycosyl hydrolase 3 family.</text>
</comment>
<evidence type="ECO:0000313" key="24">
    <source>
        <dbReference type="Proteomes" id="UP000214365"/>
    </source>
</evidence>
<protein>
    <recommendedName>
        <fullName evidence="20">beta-glucosidase</fullName>
        <ecNumber evidence="20">3.2.1.21</ecNumber>
    </recommendedName>
</protein>
<dbReference type="InterPro" id="IPR013783">
    <property type="entry name" value="Ig-like_fold"/>
</dbReference>
<keyword evidence="7" id="KW-0812">Transmembrane</keyword>
<dbReference type="PROSITE" id="PS51820">
    <property type="entry name" value="PA14"/>
    <property type="match status" value="1"/>
</dbReference>
<dbReference type="GO" id="GO:0008422">
    <property type="term" value="F:beta-glucosidase activity"/>
    <property type="evidence" value="ECO:0007669"/>
    <property type="project" value="UniProtKB-EC"/>
</dbReference>
<dbReference type="RefSeq" id="XP_020119999.1">
    <property type="nucleotide sequence ID" value="XM_020266956.1"/>
</dbReference>
<dbReference type="PROSITE" id="PS00775">
    <property type="entry name" value="GLYCOSYL_HYDROL_F3"/>
    <property type="match status" value="1"/>
</dbReference>
<comment type="catalytic activity">
    <reaction evidence="1 20">
        <text>Hydrolysis of terminal, non-reducing beta-D-glucosyl residues with release of beta-D-glucose.</text>
        <dbReference type="EC" id="3.2.1.21"/>
    </reaction>
</comment>
<dbReference type="GO" id="GO:0030245">
    <property type="term" value="P:cellulose catabolic process"/>
    <property type="evidence" value="ECO:0007669"/>
    <property type="project" value="UniProtKB-UniPathway"/>
</dbReference>
<accession>A0A225ARI1</accession>
<evidence type="ECO:0000256" key="15">
    <source>
        <dbReference type="ARBA" id="ARBA00023136"/>
    </source>
</evidence>
<evidence type="ECO:0000256" key="17">
    <source>
        <dbReference type="ARBA" id="ARBA00023277"/>
    </source>
</evidence>
<evidence type="ECO:0000256" key="13">
    <source>
        <dbReference type="ARBA" id="ARBA00023010"/>
    </source>
</evidence>
<dbReference type="EMBL" id="LFMY01000006">
    <property type="protein sequence ID" value="OKL59878.1"/>
    <property type="molecule type" value="Genomic_DNA"/>
</dbReference>
<evidence type="ECO:0000256" key="2">
    <source>
        <dbReference type="ARBA" id="ARBA00004434"/>
    </source>
</evidence>
<evidence type="ECO:0000256" key="1">
    <source>
        <dbReference type="ARBA" id="ARBA00000448"/>
    </source>
</evidence>
<dbReference type="InterPro" id="IPR017853">
    <property type="entry name" value="GH"/>
</dbReference>
<evidence type="ECO:0000313" key="23">
    <source>
        <dbReference type="EMBL" id="OKL59878.1"/>
    </source>
</evidence>
<evidence type="ECO:0000256" key="12">
    <source>
        <dbReference type="ARBA" id="ARBA00023001"/>
    </source>
</evidence>
<dbReference type="Pfam" id="PF14310">
    <property type="entry name" value="Fn3-like"/>
    <property type="match status" value="1"/>
</dbReference>
<feature type="region of interest" description="Disordered" evidence="21">
    <location>
        <begin position="1019"/>
        <end position="1096"/>
    </location>
</feature>
<keyword evidence="24" id="KW-1185">Reference proteome</keyword>
<evidence type="ECO:0000259" key="22">
    <source>
        <dbReference type="PROSITE" id="PS51820"/>
    </source>
</evidence>
<sequence>MEGDCGNLPLGGRKLLNVDAVLARLTLQEKISLLTGTDNWHLYGLEHLGIPVVRVSDGPNGVRGTKMFNSTPAACLPCGTALAATWDVDLIRKSGQLQAQEAIAKGVSVILGPTTNMQRSPLGGRGFESFSEDPVLAGWISAAAISGIQSKGVAATLKHFICNDQEHERMSQDSRVSERALREIYALPFQIAHLKAAPWAFMSSYNKVNGLHASESYDLLQAIIRDEWGFDGLIMSDWRGTYSTAEAIKAGLDLEMPGPTLLRGSLVNHALICGKLTVDDIDICVRRILAFINQVMPLNIPTNAPETTINTPETAQGLRELGAASIVLLKNDNSVLPFRKDKSIAIIGPNSKISAYSGGGSASLHPYYAVTPFDGISSQAQGEVYHSIGCTAFNKLPPISDMMKDLKMLVYDTSPSSGTSPRQTIDEVTITTSTDIYLFDYLPPLPQTHRGAWYADFIGSLAPNADGEYFFSLSVAGTARLFVGDELVVDAATEQVAGGSFYGYGTTEVRGRAMLKKGSSYTVKVEFGSLATSLLPGPGADSLTGGGIRIGCQYQMDAEEELAEAVELAKRVDQVVIVAGLNSDWESEGYDRATMGLPGRTNDLINAVLQANANTAIVIQSGTPVSMPWATTAPAIMQAWYGGNETGNAIADILYGDVNPSGKLPLTFPLQLEDNPTYLNFGSERGRTIYGEDIYIGYRFYESVQRDVCFAFGYGLSYTEFALGNLAVSISEDEDVLAIEVMVENVGSRSGAHIVQVYVSQRHPSVKRPVKELKGFAKVCLDKSEKKKLEICLSLKYATSFWDERKHAWAMEKDAFDVHVGSSSVDKDMLTDSFEVSKTRWWNGLPNFRFKLPSRNWMIFLTITGSFAAAVTYDRRQKKRIQQKWSDLVAHISKETIPVEQNRRKLTIFLSAPPGDGLRSARDYFIEYVKPVLVSAALDYEVIEGKKEGEIRAGLAEKIRAFRRKAGEKSSVVEEPSKEAAVAEMRRQMGITDEPGPLGDIVIGRHTWKEYIRGLHEGWLGPLDPPPPPPEPTTQTATELPGADNTFNTNSPTASPENAESSESTDAPTSEQVTPKEPEEEKKPKGPTPAFISPAEYSSQNLPVTIPRSFEASLPVPFPHLLGILNTPVRIYRYLTKRHLADAVGQEVAAAVLASASRPYHENVNPAESGLSTLSDPSNGSLSSDPYSPASQQSYEQQSIFEHEEQEWPKAVRKAAEARRLQADENDNSASVGDDQGKRAAILDEEREWIDDVVLDPRIASRMHRYVLAEEEQARANRIAEGQEWILGQGEKPEQLSVWQRLWIDYGYGEDPELAKRKPIIGNLDNEDGE</sequence>
<dbReference type="InterPro" id="IPR026891">
    <property type="entry name" value="Fn3-like"/>
</dbReference>
<dbReference type="PRINTS" id="PR00133">
    <property type="entry name" value="GLHYDRLASE3"/>
</dbReference>
<dbReference type="FunFam" id="2.60.40.10:FF:000495">
    <property type="entry name" value="Periplasmic beta-glucosidase"/>
    <property type="match status" value="1"/>
</dbReference>
<evidence type="ECO:0000256" key="14">
    <source>
        <dbReference type="ARBA" id="ARBA00023128"/>
    </source>
</evidence>
<organism evidence="23 24">
    <name type="scientific">Talaromyces atroroseus</name>
    <dbReference type="NCBI Taxonomy" id="1441469"/>
    <lineage>
        <taxon>Eukaryota</taxon>
        <taxon>Fungi</taxon>
        <taxon>Dikarya</taxon>
        <taxon>Ascomycota</taxon>
        <taxon>Pezizomycotina</taxon>
        <taxon>Eurotiomycetes</taxon>
        <taxon>Eurotiomycetidae</taxon>
        <taxon>Eurotiales</taxon>
        <taxon>Trichocomaceae</taxon>
        <taxon>Talaromyces</taxon>
        <taxon>Talaromyces sect. Trachyspermi</taxon>
    </lineage>
</organism>
<dbReference type="Pfam" id="PF01915">
    <property type="entry name" value="Glyco_hydro_3_C"/>
    <property type="match status" value="1"/>
</dbReference>
<evidence type="ECO:0000256" key="21">
    <source>
        <dbReference type="SAM" id="MobiDB-lite"/>
    </source>
</evidence>
<dbReference type="Gene3D" id="3.20.20.300">
    <property type="entry name" value="Glycoside hydrolase, family 3, N-terminal domain"/>
    <property type="match status" value="1"/>
</dbReference>
<dbReference type="STRING" id="1441469.A0A225ARI1"/>
<evidence type="ECO:0000256" key="8">
    <source>
        <dbReference type="ARBA" id="ARBA00022792"/>
    </source>
</evidence>
<keyword evidence="12" id="KW-0136">Cellulose degradation</keyword>
<dbReference type="InterPro" id="IPR037524">
    <property type="entry name" value="PA14/GLEYA"/>
</dbReference>
<name>A0A225ARI1_TALAT</name>
<feature type="compositionally biased region" description="Basic and acidic residues" evidence="21">
    <location>
        <begin position="1201"/>
        <end position="1223"/>
    </location>
</feature>
<feature type="compositionally biased region" description="Pro residues" evidence="21">
    <location>
        <begin position="1023"/>
        <end position="1032"/>
    </location>
</feature>
<keyword evidence="13" id="KW-0811">Translocation</keyword>
<feature type="domain" description="PA14" evidence="22">
    <location>
        <begin position="401"/>
        <end position="566"/>
    </location>
</feature>
<evidence type="ECO:0000256" key="7">
    <source>
        <dbReference type="ARBA" id="ARBA00022692"/>
    </source>
</evidence>
<evidence type="ECO:0000256" key="16">
    <source>
        <dbReference type="ARBA" id="ARBA00023180"/>
    </source>
</evidence>
<dbReference type="Gene3D" id="2.60.40.10">
    <property type="entry name" value="Immunoglobulins"/>
    <property type="match status" value="1"/>
</dbReference>
<dbReference type="UniPathway" id="UPA00696"/>
<dbReference type="SUPFAM" id="SSF51445">
    <property type="entry name" value="(Trans)glycosidases"/>
    <property type="match status" value="1"/>
</dbReference>
<comment type="subcellular location">
    <subcellularLocation>
        <location evidence="2">Mitochondrion inner membrane</location>
        <topology evidence="2">Single-pass membrane protein</topology>
    </subcellularLocation>
</comment>
<dbReference type="InterPro" id="IPR019800">
    <property type="entry name" value="Glyco_hydro_3_AS"/>
</dbReference>
<evidence type="ECO:0000256" key="9">
    <source>
        <dbReference type="ARBA" id="ARBA00022801"/>
    </source>
</evidence>
<keyword evidence="15" id="KW-0472">Membrane</keyword>
<dbReference type="PANTHER" id="PTHR42715">
    <property type="entry name" value="BETA-GLUCOSIDASE"/>
    <property type="match status" value="1"/>
</dbReference>
<dbReference type="EC" id="3.2.1.21" evidence="20"/>
<dbReference type="GO" id="GO:0005743">
    <property type="term" value="C:mitochondrial inner membrane"/>
    <property type="evidence" value="ECO:0007669"/>
    <property type="project" value="UniProtKB-SubCell"/>
</dbReference>
<keyword evidence="16" id="KW-0325">Glycoprotein</keyword>
<evidence type="ECO:0000256" key="11">
    <source>
        <dbReference type="ARBA" id="ARBA00022989"/>
    </source>
</evidence>
<dbReference type="Gene3D" id="3.40.50.1700">
    <property type="entry name" value="Glycoside hydrolase family 3 C-terminal domain"/>
    <property type="match status" value="1"/>
</dbReference>
<keyword evidence="18 20" id="KW-0326">Glycosidase</keyword>
<dbReference type="PANTHER" id="PTHR42715:SF27">
    <property type="entry name" value="BETA-GLUCOSIDASE-RELATED"/>
    <property type="match status" value="1"/>
</dbReference>
<gene>
    <name evidence="23" type="ORF">UA08_04661</name>
</gene>
<keyword evidence="19 20" id="KW-0624">Polysaccharide degradation</keyword>
<dbReference type="InterPro" id="IPR036962">
    <property type="entry name" value="Glyco_hydro_3_N_sf"/>
</dbReference>
<evidence type="ECO:0000256" key="5">
    <source>
        <dbReference type="ARBA" id="ARBA00006355"/>
    </source>
</evidence>
<keyword evidence="6" id="KW-0813">Transport</keyword>
<evidence type="ECO:0000256" key="19">
    <source>
        <dbReference type="ARBA" id="ARBA00023326"/>
    </source>
</evidence>
<dbReference type="Pfam" id="PF11711">
    <property type="entry name" value="Tim54"/>
    <property type="match status" value="1"/>
</dbReference>
<dbReference type="InterPro" id="IPR001764">
    <property type="entry name" value="Glyco_hydro_3_N"/>
</dbReference>
<evidence type="ECO:0000256" key="3">
    <source>
        <dbReference type="ARBA" id="ARBA00004987"/>
    </source>
</evidence>
<reference evidence="23 24" key="1">
    <citation type="submission" date="2015-06" db="EMBL/GenBank/DDBJ databases">
        <title>Talaromyces atroroseus IBT 11181 draft genome.</title>
        <authorList>
            <person name="Rasmussen K.B."/>
            <person name="Rasmussen S."/>
            <person name="Petersen B."/>
            <person name="Sicheritz-Ponten T."/>
            <person name="Mortensen U.H."/>
            <person name="Thrane U."/>
        </authorList>
    </citation>
    <scope>NUCLEOTIDE SEQUENCE [LARGE SCALE GENOMIC DNA]</scope>
    <source>
        <strain evidence="23 24">IBT 11181</strain>
    </source>
</reference>
<dbReference type="Proteomes" id="UP000214365">
    <property type="component" value="Unassembled WGS sequence"/>
</dbReference>
<dbReference type="InterPro" id="IPR036881">
    <property type="entry name" value="Glyco_hydro_3_C_sf"/>
</dbReference>
<dbReference type="InterPro" id="IPR021056">
    <property type="entry name" value="Mt_import_IM_translocase_Tim54"/>
</dbReference>
<dbReference type="SMART" id="SM00758">
    <property type="entry name" value="PA14"/>
    <property type="match status" value="1"/>
</dbReference>
<comment type="pathway">
    <text evidence="3 20">Glycan metabolism; cellulose degradation.</text>
</comment>
<keyword evidence="8" id="KW-0999">Mitochondrion inner membrane</keyword>